<keyword evidence="10" id="KW-1185">Reference proteome</keyword>
<sequence>MSEWVGWLREGRWLDDRRCTAVLVMLSIANLAVLAVLIGSSHDGVDRNGELLGTDFLSFWTTGRMLHAGSDPYSLAAHISAQRAFHAAADGFTGFFYPPLFLPVCWLLGLFGYFASLAIWLASTGSGLWLVARTWGRKLAGYGPSWLAVLAFPPALICVTHGQTAFLASLLLGLGTLLVGTQPWLAGILLGLAAFKPQLGLLVPVVLLASRQYRVVGGACLSVFVAALVVSVWWGADVWQRWLAIGQEASAALFGGLVGFAKFQSLYAGLRLIGAPHDLSIAAQLLLSLIIAAWLAKLAWRKGWSLDLGAAMLTGALLATPFVLDYDLVLLAFPLILLASVPARPWEKTVAAMAFIMPQFARPLGELIGVPIAPPILLALFIVLCRRVEAQPAVAPA</sequence>
<comment type="similarity">
    <text evidence="7">Belongs to the glycosyltransferase 87 family.</text>
</comment>
<feature type="transmembrane region" description="Helical" evidence="8">
    <location>
        <begin position="364"/>
        <end position="384"/>
    </location>
</feature>
<evidence type="ECO:0000256" key="4">
    <source>
        <dbReference type="ARBA" id="ARBA00022692"/>
    </source>
</evidence>
<evidence type="ECO:0000256" key="1">
    <source>
        <dbReference type="ARBA" id="ARBA00004651"/>
    </source>
</evidence>
<feature type="transmembrane region" description="Helical" evidence="8">
    <location>
        <begin position="184"/>
        <end position="208"/>
    </location>
</feature>
<dbReference type="RefSeq" id="WP_160752737.1">
    <property type="nucleotide sequence ID" value="NZ_WTYA01000004.1"/>
</dbReference>
<organism evidence="9 10">
    <name type="scientific">Qipengyuania algicida</name>
    <dbReference type="NCBI Taxonomy" id="1836209"/>
    <lineage>
        <taxon>Bacteria</taxon>
        <taxon>Pseudomonadati</taxon>
        <taxon>Pseudomonadota</taxon>
        <taxon>Alphaproteobacteria</taxon>
        <taxon>Sphingomonadales</taxon>
        <taxon>Erythrobacteraceae</taxon>
        <taxon>Qipengyuania</taxon>
    </lineage>
</organism>
<keyword evidence="3" id="KW-0808">Transferase</keyword>
<dbReference type="Pfam" id="PF09594">
    <property type="entry name" value="GT87"/>
    <property type="match status" value="1"/>
</dbReference>
<reference evidence="9 10" key="1">
    <citation type="submission" date="2019-12" db="EMBL/GenBank/DDBJ databases">
        <title>Genomic-based taxomic classification of the family Erythrobacteraceae.</title>
        <authorList>
            <person name="Xu L."/>
        </authorList>
    </citation>
    <scope>NUCLEOTIDE SEQUENCE [LARGE SCALE GENOMIC DNA]</scope>
    <source>
        <strain evidence="9 10">KEMB 9005-328</strain>
    </source>
</reference>
<evidence type="ECO:0000256" key="6">
    <source>
        <dbReference type="ARBA" id="ARBA00023136"/>
    </source>
</evidence>
<feature type="transmembrane region" description="Helical" evidence="8">
    <location>
        <begin position="215"/>
        <end position="236"/>
    </location>
</feature>
<feature type="transmembrane region" description="Helical" evidence="8">
    <location>
        <begin position="320"/>
        <end position="343"/>
    </location>
</feature>
<protein>
    <submittedName>
        <fullName evidence="9">DUF2029 domain-containing protein</fullName>
    </submittedName>
</protein>
<comment type="caution">
    <text evidence="9">The sequence shown here is derived from an EMBL/GenBank/DDBJ whole genome shotgun (WGS) entry which is preliminary data.</text>
</comment>
<accession>A0A845AN72</accession>
<evidence type="ECO:0000313" key="10">
    <source>
        <dbReference type="Proteomes" id="UP000439780"/>
    </source>
</evidence>
<evidence type="ECO:0000256" key="2">
    <source>
        <dbReference type="ARBA" id="ARBA00022475"/>
    </source>
</evidence>
<dbReference type="GO" id="GO:0005886">
    <property type="term" value="C:plasma membrane"/>
    <property type="evidence" value="ECO:0007669"/>
    <property type="project" value="UniProtKB-SubCell"/>
</dbReference>
<evidence type="ECO:0000256" key="7">
    <source>
        <dbReference type="ARBA" id="ARBA00024033"/>
    </source>
</evidence>
<dbReference type="OrthoDB" id="7679563at2"/>
<evidence type="ECO:0000256" key="3">
    <source>
        <dbReference type="ARBA" id="ARBA00022679"/>
    </source>
</evidence>
<evidence type="ECO:0000256" key="8">
    <source>
        <dbReference type="SAM" id="Phobius"/>
    </source>
</evidence>
<dbReference type="GO" id="GO:0016758">
    <property type="term" value="F:hexosyltransferase activity"/>
    <property type="evidence" value="ECO:0007669"/>
    <property type="project" value="InterPro"/>
</dbReference>
<dbReference type="InterPro" id="IPR018584">
    <property type="entry name" value="GT87"/>
</dbReference>
<comment type="subcellular location">
    <subcellularLocation>
        <location evidence="1">Cell membrane</location>
        <topology evidence="1">Multi-pass membrane protein</topology>
    </subcellularLocation>
</comment>
<keyword evidence="2" id="KW-1003">Cell membrane</keyword>
<feature type="transmembrane region" description="Helical" evidence="8">
    <location>
        <begin position="281"/>
        <end position="300"/>
    </location>
</feature>
<dbReference type="AlphaFoldDB" id="A0A845AN72"/>
<gene>
    <name evidence="9" type="ORF">GRI58_06280</name>
</gene>
<proteinExistence type="inferred from homology"/>
<evidence type="ECO:0000256" key="5">
    <source>
        <dbReference type="ARBA" id="ARBA00022989"/>
    </source>
</evidence>
<keyword evidence="4 8" id="KW-0812">Transmembrane</keyword>
<dbReference type="Proteomes" id="UP000439780">
    <property type="component" value="Unassembled WGS sequence"/>
</dbReference>
<feature type="transmembrane region" description="Helical" evidence="8">
    <location>
        <begin position="21"/>
        <end position="40"/>
    </location>
</feature>
<feature type="transmembrane region" description="Helical" evidence="8">
    <location>
        <begin position="106"/>
        <end position="132"/>
    </location>
</feature>
<name>A0A845AN72_9SPHN</name>
<keyword evidence="6 8" id="KW-0472">Membrane</keyword>
<feature type="transmembrane region" description="Helical" evidence="8">
    <location>
        <begin position="144"/>
        <end position="172"/>
    </location>
</feature>
<keyword evidence="5 8" id="KW-1133">Transmembrane helix</keyword>
<evidence type="ECO:0000313" key="9">
    <source>
        <dbReference type="EMBL" id="MXP28428.1"/>
    </source>
</evidence>
<dbReference type="EMBL" id="WTYA01000004">
    <property type="protein sequence ID" value="MXP28428.1"/>
    <property type="molecule type" value="Genomic_DNA"/>
</dbReference>